<protein>
    <submittedName>
        <fullName evidence="1">Uncharacterized protein</fullName>
    </submittedName>
</protein>
<keyword evidence="2" id="KW-1185">Reference proteome</keyword>
<accession>A0A087SWI7</accession>
<proteinExistence type="predicted"/>
<gene>
    <name evidence="1" type="ORF">X975_10238</name>
</gene>
<dbReference type="OrthoDB" id="7763418at2759"/>
<dbReference type="Proteomes" id="UP000054359">
    <property type="component" value="Unassembled WGS sequence"/>
</dbReference>
<feature type="non-terminal residue" evidence="1">
    <location>
        <position position="71"/>
    </location>
</feature>
<dbReference type="AlphaFoldDB" id="A0A087SWI7"/>
<reference evidence="1 2" key="1">
    <citation type="submission" date="2013-11" db="EMBL/GenBank/DDBJ databases">
        <title>Genome sequencing of Stegodyphus mimosarum.</title>
        <authorList>
            <person name="Bechsgaard J."/>
        </authorList>
    </citation>
    <scope>NUCLEOTIDE SEQUENCE [LARGE SCALE GENOMIC DNA]</scope>
</reference>
<dbReference type="STRING" id="407821.A0A087SWI7"/>
<organism evidence="1 2">
    <name type="scientific">Stegodyphus mimosarum</name>
    <name type="common">African social velvet spider</name>
    <dbReference type="NCBI Taxonomy" id="407821"/>
    <lineage>
        <taxon>Eukaryota</taxon>
        <taxon>Metazoa</taxon>
        <taxon>Ecdysozoa</taxon>
        <taxon>Arthropoda</taxon>
        <taxon>Chelicerata</taxon>
        <taxon>Arachnida</taxon>
        <taxon>Araneae</taxon>
        <taxon>Araneomorphae</taxon>
        <taxon>Entelegynae</taxon>
        <taxon>Eresoidea</taxon>
        <taxon>Eresidae</taxon>
        <taxon>Stegodyphus</taxon>
    </lineage>
</organism>
<evidence type="ECO:0000313" key="2">
    <source>
        <dbReference type="Proteomes" id="UP000054359"/>
    </source>
</evidence>
<evidence type="ECO:0000313" key="1">
    <source>
        <dbReference type="EMBL" id="KFM57226.1"/>
    </source>
</evidence>
<name>A0A087SWI7_STEMI</name>
<sequence length="71" mass="8445">MIGFRIHVYVLMADVKMIYRMMLIDESQHSLQRILCSDNTNEPPKIYKLVTVMYGTVNAPFLVMRTLKYFR</sequence>
<dbReference type="EMBL" id="KK112268">
    <property type="protein sequence ID" value="KFM57226.1"/>
    <property type="molecule type" value="Genomic_DNA"/>
</dbReference>